<dbReference type="Pfam" id="PF06429">
    <property type="entry name" value="Flg_bbr_C"/>
    <property type="match status" value="1"/>
</dbReference>
<evidence type="ECO:0000256" key="6">
    <source>
        <dbReference type="ARBA" id="ARBA00023143"/>
    </source>
</evidence>
<comment type="subcellular location">
    <subcellularLocation>
        <location evidence="1">Bacterial flagellum</location>
    </subcellularLocation>
    <subcellularLocation>
        <location evidence="2">Secreted</location>
    </subcellularLocation>
</comment>
<dbReference type="RefSeq" id="WP_062704554.1">
    <property type="nucleotide sequence ID" value="NZ_CAWRCI010000001.1"/>
</dbReference>
<evidence type="ECO:0000256" key="3">
    <source>
        <dbReference type="ARBA" id="ARBA00009677"/>
    </source>
</evidence>
<dbReference type="InterPro" id="IPR001444">
    <property type="entry name" value="Flag_bb_rod_N"/>
</dbReference>
<dbReference type="InterPro" id="IPR053927">
    <property type="entry name" value="FlgK_helical"/>
</dbReference>
<sequence>MGFDLLTLGSQGVLTAQRQLNTTGHNISNVNTEGYSRQSVEQRANDSAYWSANQWGHGVHAAAVRRNYDKFAVNEYNITTSALAHAQTRNSQLTMLDDMMSHSAKKIPENMNEFYGAVKGLADSPSDMGARKVVLEKSRMVAAGLNDINNVLQNQEADTTVEIDTTLKRMNDIGAEIVDIHKAILKTQTVDNDLLDRHQRLINELSEFTQVSVNQRDDGLYNVIIGSGHTLVSGLHSSELQTVPGTPDYQKRRLALVEGKALKPIDNADIRGKLGAMFEYRDNTLAQARDELGRLAAGFAMSINELQSQGFDLSGQVGENIFVDFNSDDFARNRSLIASDSTAELKVYIDDLSQLKIGDYQLKFDGSQYTLVDPEKNMVAVTPSGSPPSIDYDGLRIQVDVGLAAGERVIIRPVRQGAGQIAVTMEDPAKIAAQSYVSSKSVITGQGSLKVLQQGAQQEFQVAISPDASQFAVLDMKGNILLAPQAYPPSSPVTVNGTTFELTPGAAAEDIFAVSLLPADGENGNLIRMQQLQTRKLMDGGRSSLIDVYEGLNTDLGVQKASFARLEDVSRVEHDAAAGRVAEISGVNLDEEAANMMKFQQAYMASSRIMTAANETFETLLNATR</sequence>
<dbReference type="OrthoDB" id="9802553at2"/>
<dbReference type="SUPFAM" id="SSF64518">
    <property type="entry name" value="Phase 1 flagellin"/>
    <property type="match status" value="1"/>
</dbReference>
<evidence type="ECO:0000256" key="4">
    <source>
        <dbReference type="ARBA" id="ARBA00016244"/>
    </source>
</evidence>
<dbReference type="Pfam" id="PF22638">
    <property type="entry name" value="FlgK_D1"/>
    <property type="match status" value="1"/>
</dbReference>
<dbReference type="InterPro" id="IPR049119">
    <property type="entry name" value="FlgK_D2-like"/>
</dbReference>
<keyword evidence="11" id="KW-0969">Cilium</keyword>
<evidence type="ECO:0000259" key="10">
    <source>
        <dbReference type="Pfam" id="PF22638"/>
    </source>
</evidence>
<evidence type="ECO:0000259" key="9">
    <source>
        <dbReference type="Pfam" id="PF21158"/>
    </source>
</evidence>
<dbReference type="InterPro" id="IPR010930">
    <property type="entry name" value="Flg_bb/hook_C_dom"/>
</dbReference>
<dbReference type="Pfam" id="PF21158">
    <property type="entry name" value="flgK_1st_1"/>
    <property type="match status" value="1"/>
</dbReference>
<reference evidence="12" key="1">
    <citation type="submission" date="2016-02" db="EMBL/GenBank/DDBJ databases">
        <authorList>
            <person name="Rodrigo-Torres Lidia"/>
            <person name="Arahal R.David."/>
        </authorList>
    </citation>
    <scope>NUCLEOTIDE SEQUENCE [LARGE SCALE GENOMIC DNA]</scope>
    <source>
        <strain evidence="12">CECT 8713</strain>
    </source>
</reference>
<feature type="domain" description="Flagellar basal body rod protein N-terminal" evidence="7">
    <location>
        <begin position="15"/>
        <end position="35"/>
    </location>
</feature>
<organism evidence="11 12">
    <name type="scientific">Grimontia marina</name>
    <dbReference type="NCBI Taxonomy" id="646534"/>
    <lineage>
        <taxon>Bacteria</taxon>
        <taxon>Pseudomonadati</taxon>
        <taxon>Pseudomonadota</taxon>
        <taxon>Gammaproteobacteria</taxon>
        <taxon>Vibrionales</taxon>
        <taxon>Vibrionaceae</taxon>
        <taxon>Grimontia</taxon>
    </lineage>
</organism>
<evidence type="ECO:0000256" key="5">
    <source>
        <dbReference type="ARBA" id="ARBA00022525"/>
    </source>
</evidence>
<keyword evidence="6" id="KW-0975">Bacterial flagellum</keyword>
<keyword evidence="5" id="KW-0964">Secreted</keyword>
<feature type="domain" description="Flagellar hook-associated protein FlgK helical" evidence="10">
    <location>
        <begin position="93"/>
        <end position="322"/>
    </location>
</feature>
<dbReference type="Pfam" id="PF00460">
    <property type="entry name" value="Flg_bb_rod"/>
    <property type="match status" value="1"/>
</dbReference>
<dbReference type="PRINTS" id="PR01005">
    <property type="entry name" value="FLGHOOKAP1"/>
</dbReference>
<protein>
    <recommendedName>
        <fullName evidence="4">Flagellar hook-associated protein 1</fullName>
    </recommendedName>
</protein>
<dbReference type="NCBIfam" id="TIGR02492">
    <property type="entry name" value="flgK_ends"/>
    <property type="match status" value="1"/>
</dbReference>
<dbReference type="GO" id="GO:0005198">
    <property type="term" value="F:structural molecule activity"/>
    <property type="evidence" value="ECO:0007669"/>
    <property type="project" value="InterPro"/>
</dbReference>
<dbReference type="PANTHER" id="PTHR30033:SF1">
    <property type="entry name" value="FLAGELLAR HOOK-ASSOCIATED PROTEIN 1"/>
    <property type="match status" value="1"/>
</dbReference>
<evidence type="ECO:0000259" key="8">
    <source>
        <dbReference type="Pfam" id="PF06429"/>
    </source>
</evidence>
<gene>
    <name evidence="11" type="primary">flgK_1</name>
    <name evidence="11" type="ORF">GMA8713_00032</name>
</gene>
<evidence type="ECO:0000313" key="12">
    <source>
        <dbReference type="Proteomes" id="UP000073601"/>
    </source>
</evidence>
<dbReference type="GO" id="GO:0044780">
    <property type="term" value="P:bacterial-type flagellum assembly"/>
    <property type="evidence" value="ECO:0007669"/>
    <property type="project" value="InterPro"/>
</dbReference>
<comment type="similarity">
    <text evidence="3">Belongs to the flagella basal body rod proteins family.</text>
</comment>
<dbReference type="InterPro" id="IPR002371">
    <property type="entry name" value="FlgK"/>
</dbReference>
<evidence type="ECO:0000259" key="7">
    <source>
        <dbReference type="Pfam" id="PF00460"/>
    </source>
</evidence>
<keyword evidence="12" id="KW-1185">Reference proteome</keyword>
<evidence type="ECO:0000313" key="11">
    <source>
        <dbReference type="EMBL" id="CZF77130.1"/>
    </source>
</evidence>
<feature type="domain" description="Flagellar basal-body/hook protein C-terminal" evidence="8">
    <location>
        <begin position="583"/>
        <end position="622"/>
    </location>
</feature>
<dbReference type="Proteomes" id="UP000073601">
    <property type="component" value="Unassembled WGS sequence"/>
</dbReference>
<dbReference type="EMBL" id="FIZY01000001">
    <property type="protein sequence ID" value="CZF77130.1"/>
    <property type="molecule type" value="Genomic_DNA"/>
</dbReference>
<name>A0A128ESE9_9GAMM</name>
<dbReference type="GO" id="GO:0009424">
    <property type="term" value="C:bacterial-type flagellum hook"/>
    <property type="evidence" value="ECO:0007669"/>
    <property type="project" value="InterPro"/>
</dbReference>
<keyword evidence="11" id="KW-0966">Cell projection</keyword>
<keyword evidence="11" id="KW-0282">Flagellum</keyword>
<evidence type="ECO:0000256" key="2">
    <source>
        <dbReference type="ARBA" id="ARBA00004613"/>
    </source>
</evidence>
<dbReference type="GO" id="GO:0005576">
    <property type="term" value="C:extracellular region"/>
    <property type="evidence" value="ECO:0007669"/>
    <property type="project" value="UniProtKB-SubCell"/>
</dbReference>
<dbReference type="AlphaFoldDB" id="A0A128ESE9"/>
<proteinExistence type="inferred from homology"/>
<accession>A0A128ESE9</accession>
<feature type="domain" description="Flagellar hook-associated protein 1 D2-like" evidence="9">
    <location>
        <begin position="339"/>
        <end position="413"/>
    </location>
</feature>
<evidence type="ECO:0000256" key="1">
    <source>
        <dbReference type="ARBA" id="ARBA00004365"/>
    </source>
</evidence>
<dbReference type="PANTHER" id="PTHR30033">
    <property type="entry name" value="FLAGELLAR HOOK-ASSOCIATED PROTEIN 1"/>
    <property type="match status" value="1"/>
</dbReference>